<comment type="caution">
    <text evidence="1">The sequence shown here is derived from an EMBL/GenBank/DDBJ whole genome shotgun (WGS) entry which is preliminary data.</text>
</comment>
<keyword evidence="2" id="KW-1185">Reference proteome</keyword>
<reference evidence="1 2" key="1">
    <citation type="submission" date="2019-03" db="EMBL/GenBank/DDBJ databases">
        <title>First draft genome of Liparis tanakae, snailfish: a comprehensive survey of snailfish specific genes.</title>
        <authorList>
            <person name="Kim W."/>
            <person name="Song I."/>
            <person name="Jeong J.-H."/>
            <person name="Kim D."/>
            <person name="Kim S."/>
            <person name="Ryu S."/>
            <person name="Song J.Y."/>
            <person name="Lee S.K."/>
        </authorList>
    </citation>
    <scope>NUCLEOTIDE SEQUENCE [LARGE SCALE GENOMIC DNA]</scope>
    <source>
        <tissue evidence="1">Muscle</tissue>
    </source>
</reference>
<gene>
    <name evidence="1" type="ORF">EYF80_068259</name>
</gene>
<dbReference type="Proteomes" id="UP000314294">
    <property type="component" value="Unassembled WGS sequence"/>
</dbReference>
<proteinExistence type="predicted"/>
<evidence type="ECO:0000313" key="1">
    <source>
        <dbReference type="EMBL" id="TNN21629.1"/>
    </source>
</evidence>
<dbReference type="EMBL" id="SRLO01026777">
    <property type="protein sequence ID" value="TNN21629.1"/>
    <property type="molecule type" value="Genomic_DNA"/>
</dbReference>
<evidence type="ECO:0000313" key="2">
    <source>
        <dbReference type="Proteomes" id="UP000314294"/>
    </source>
</evidence>
<organism evidence="1 2">
    <name type="scientific">Liparis tanakae</name>
    <name type="common">Tanaka's snailfish</name>
    <dbReference type="NCBI Taxonomy" id="230148"/>
    <lineage>
        <taxon>Eukaryota</taxon>
        <taxon>Metazoa</taxon>
        <taxon>Chordata</taxon>
        <taxon>Craniata</taxon>
        <taxon>Vertebrata</taxon>
        <taxon>Euteleostomi</taxon>
        <taxon>Actinopterygii</taxon>
        <taxon>Neopterygii</taxon>
        <taxon>Teleostei</taxon>
        <taxon>Neoteleostei</taxon>
        <taxon>Acanthomorphata</taxon>
        <taxon>Eupercaria</taxon>
        <taxon>Perciformes</taxon>
        <taxon>Cottioidei</taxon>
        <taxon>Cottales</taxon>
        <taxon>Liparidae</taxon>
        <taxon>Liparis</taxon>
    </lineage>
</organism>
<sequence length="35" mass="3937">MASRRLGAESSTRLLPLSATAATTWTTWTWPGWSW</sequence>
<dbReference type="AlphaFoldDB" id="A0A4Z2DYW5"/>
<protein>
    <submittedName>
        <fullName evidence="1">Uncharacterized protein</fullName>
    </submittedName>
</protein>
<name>A0A4Z2DYW5_9TELE</name>
<accession>A0A4Z2DYW5</accession>